<evidence type="ECO:0000313" key="3">
    <source>
        <dbReference type="EMBL" id="GEP01817.1"/>
    </source>
</evidence>
<comment type="similarity">
    <text evidence="1">Belongs to the short-chain dehydrogenases/reductases (SDR) family.</text>
</comment>
<keyword evidence="4" id="KW-1185">Reference proteome</keyword>
<dbReference type="OrthoDB" id="335726at2"/>
<dbReference type="Pfam" id="PF00106">
    <property type="entry name" value="adh_short"/>
    <property type="match status" value="1"/>
</dbReference>
<dbReference type="InterPro" id="IPR036291">
    <property type="entry name" value="NAD(P)-bd_dom_sf"/>
</dbReference>
<dbReference type="AlphaFoldDB" id="A0A512IVS6"/>
<dbReference type="GO" id="GO:0016491">
    <property type="term" value="F:oxidoreductase activity"/>
    <property type="evidence" value="ECO:0007669"/>
    <property type="project" value="UniProtKB-KW"/>
</dbReference>
<evidence type="ECO:0000256" key="2">
    <source>
        <dbReference type="ARBA" id="ARBA00023002"/>
    </source>
</evidence>
<keyword evidence="2" id="KW-0560">Oxidoreductase</keyword>
<proteinExistence type="inferred from homology"/>
<evidence type="ECO:0000313" key="4">
    <source>
        <dbReference type="Proteomes" id="UP000321258"/>
    </source>
</evidence>
<dbReference type="SUPFAM" id="SSF51735">
    <property type="entry name" value="NAD(P)-binding Rossmann-fold domains"/>
    <property type="match status" value="1"/>
</dbReference>
<dbReference type="PANTHER" id="PTHR44196:SF1">
    <property type="entry name" value="DEHYDROGENASE_REDUCTASE SDR FAMILY MEMBER 7B"/>
    <property type="match status" value="1"/>
</dbReference>
<dbReference type="GO" id="GO:0016020">
    <property type="term" value="C:membrane"/>
    <property type="evidence" value="ECO:0007669"/>
    <property type="project" value="TreeGrafter"/>
</dbReference>
<comment type="caution">
    <text evidence="3">The sequence shown here is derived from an EMBL/GenBank/DDBJ whole genome shotgun (WGS) entry which is preliminary data.</text>
</comment>
<dbReference type="EMBL" id="BJZT01000055">
    <property type="protein sequence ID" value="GEP01817.1"/>
    <property type="molecule type" value="Genomic_DNA"/>
</dbReference>
<organism evidence="3 4">
    <name type="scientific">Methylobacterium haplocladii</name>
    <dbReference type="NCBI Taxonomy" id="1176176"/>
    <lineage>
        <taxon>Bacteria</taxon>
        <taxon>Pseudomonadati</taxon>
        <taxon>Pseudomonadota</taxon>
        <taxon>Alphaproteobacteria</taxon>
        <taxon>Hyphomicrobiales</taxon>
        <taxon>Methylobacteriaceae</taxon>
        <taxon>Methylobacterium</taxon>
    </lineage>
</organism>
<dbReference type="Gene3D" id="3.40.50.720">
    <property type="entry name" value="NAD(P)-binding Rossmann-like Domain"/>
    <property type="match status" value="1"/>
</dbReference>
<sequence>MPVILITGASSGIGAALARHYARPGTNLVLNARDPTRLDAIAEICRAQGAEVRIEPLDVRDRDAVGARVRALHTENPLDLVIIAAGINGGHPDGGVETEETAFATLDTNLSGALNVVLPCIDLMKARGSGQICLVGSLAAYAPLPDAPAYSGSKAALLAHGLALRQKLKPFGVRVNVVTLGYVRTAMGSAYQGWRPLETSAEVAARKIARGLERDAGVIAFPWLLFHAARGAGLAPEWLREFGMRAFSFRIRQAPR</sequence>
<dbReference type="Proteomes" id="UP000321258">
    <property type="component" value="Unassembled WGS sequence"/>
</dbReference>
<reference evidence="3 4" key="1">
    <citation type="submission" date="2019-07" db="EMBL/GenBank/DDBJ databases">
        <title>Whole genome shotgun sequence of Methylobacterium haplocladii NBRC 107714.</title>
        <authorList>
            <person name="Hosoyama A."/>
            <person name="Uohara A."/>
            <person name="Ohji S."/>
            <person name="Ichikawa N."/>
        </authorList>
    </citation>
    <scope>NUCLEOTIDE SEQUENCE [LARGE SCALE GENOMIC DNA]</scope>
    <source>
        <strain evidence="3 4">NBRC 107714</strain>
    </source>
</reference>
<dbReference type="RefSeq" id="WP_147082475.1">
    <property type="nucleotide sequence ID" value="NZ_BJZT01000055.1"/>
</dbReference>
<name>A0A512IVS6_9HYPH</name>
<evidence type="ECO:0000256" key="1">
    <source>
        <dbReference type="ARBA" id="ARBA00006484"/>
    </source>
</evidence>
<protein>
    <submittedName>
        <fullName evidence="3">Short-chain dehydrogenase</fullName>
    </submittedName>
</protein>
<dbReference type="PRINTS" id="PR00081">
    <property type="entry name" value="GDHRDH"/>
</dbReference>
<gene>
    <name evidence="3" type="ORF">MHA02_42040</name>
</gene>
<dbReference type="PANTHER" id="PTHR44196">
    <property type="entry name" value="DEHYDROGENASE/REDUCTASE SDR FAMILY MEMBER 7B"/>
    <property type="match status" value="1"/>
</dbReference>
<dbReference type="InterPro" id="IPR002347">
    <property type="entry name" value="SDR_fam"/>
</dbReference>
<accession>A0A512IVS6</accession>